<accession>A0A2S2Q5P5</accession>
<feature type="region of interest" description="Disordered" evidence="1">
    <location>
        <begin position="121"/>
        <end position="174"/>
    </location>
</feature>
<evidence type="ECO:0000256" key="1">
    <source>
        <dbReference type="SAM" id="MobiDB-lite"/>
    </source>
</evidence>
<dbReference type="AlphaFoldDB" id="A0A2S2Q5P5"/>
<evidence type="ECO:0000259" key="2">
    <source>
        <dbReference type="Pfam" id="PF07530"/>
    </source>
</evidence>
<dbReference type="Pfam" id="PF07530">
    <property type="entry name" value="PRE_C2HC"/>
    <property type="match status" value="1"/>
</dbReference>
<feature type="compositionally biased region" description="Low complexity" evidence="1">
    <location>
        <begin position="123"/>
        <end position="138"/>
    </location>
</feature>
<sequence>MFFVDLNPQESDNDIFSITALLHTKVKIEELHKKREIPQCLNCQSYGHTRTYCAYPPKCVKCGDCHPTLSCIKPPELPAKCALCSGPHPANYKGCLIFKQLWQKRPNFSSKIANISSKTTNISSYNSQPQPPYTSSSSEHQSQLNENSSPHPRTYANTTKGPPPNNQSNSTDNETSLTKFLDEFKSIINPLLSLLTQVLTNFINNINK</sequence>
<proteinExistence type="predicted"/>
<name>A0A2S2Q5P5_9HEMI</name>
<feature type="domain" description="Pre-C2HC" evidence="2">
    <location>
        <begin position="1"/>
        <end position="37"/>
    </location>
</feature>
<reference evidence="3" key="1">
    <citation type="submission" date="2018-04" db="EMBL/GenBank/DDBJ databases">
        <title>Transcriptome assembly of Sipha flava.</title>
        <authorList>
            <person name="Scully E.D."/>
            <person name="Geib S.M."/>
            <person name="Palmer N.A."/>
            <person name="Koch K."/>
            <person name="Bradshaw J."/>
            <person name="Heng-Moss T."/>
            <person name="Sarath G."/>
        </authorList>
    </citation>
    <scope>NUCLEOTIDE SEQUENCE</scope>
</reference>
<feature type="compositionally biased region" description="Polar residues" evidence="1">
    <location>
        <begin position="139"/>
        <end position="174"/>
    </location>
</feature>
<evidence type="ECO:0000313" key="3">
    <source>
        <dbReference type="EMBL" id="MBY73075.1"/>
    </source>
</evidence>
<gene>
    <name evidence="3" type="ORF">g.42161</name>
</gene>
<dbReference type="InterPro" id="IPR006579">
    <property type="entry name" value="Pre_C2HC_dom"/>
</dbReference>
<dbReference type="OrthoDB" id="6624230at2759"/>
<dbReference type="EMBL" id="GGMS01003872">
    <property type="protein sequence ID" value="MBY73075.1"/>
    <property type="molecule type" value="Transcribed_RNA"/>
</dbReference>
<protein>
    <submittedName>
        <fullName evidence="3">Nucleic-acid-binding protein</fullName>
    </submittedName>
</protein>
<organism evidence="3">
    <name type="scientific">Sipha flava</name>
    <name type="common">yellow sugarcane aphid</name>
    <dbReference type="NCBI Taxonomy" id="143950"/>
    <lineage>
        <taxon>Eukaryota</taxon>
        <taxon>Metazoa</taxon>
        <taxon>Ecdysozoa</taxon>
        <taxon>Arthropoda</taxon>
        <taxon>Hexapoda</taxon>
        <taxon>Insecta</taxon>
        <taxon>Pterygota</taxon>
        <taxon>Neoptera</taxon>
        <taxon>Paraneoptera</taxon>
        <taxon>Hemiptera</taxon>
        <taxon>Sternorrhyncha</taxon>
        <taxon>Aphidomorpha</taxon>
        <taxon>Aphidoidea</taxon>
        <taxon>Aphididae</taxon>
        <taxon>Sipha</taxon>
    </lineage>
</organism>